<reference evidence="1 2" key="1">
    <citation type="submission" date="2022-06" db="EMBL/GenBank/DDBJ databases">
        <title>Genomic Encyclopedia of Archaeal and Bacterial Type Strains, Phase II (KMG-II): from individual species to whole genera.</title>
        <authorList>
            <person name="Goeker M."/>
        </authorList>
    </citation>
    <scope>NUCLEOTIDE SEQUENCE [LARGE SCALE GENOMIC DNA]</scope>
    <source>
        <strain evidence="1 2">DSM 40477</strain>
    </source>
</reference>
<dbReference type="Gene3D" id="3.40.50.720">
    <property type="entry name" value="NAD(P)-binding Rossmann-like Domain"/>
    <property type="match status" value="1"/>
</dbReference>
<gene>
    <name evidence="1" type="ORF">LX15_000018</name>
</gene>
<evidence type="ECO:0000313" key="1">
    <source>
        <dbReference type="EMBL" id="MCP2256335.1"/>
    </source>
</evidence>
<dbReference type="Proteomes" id="UP001205311">
    <property type="component" value="Unassembled WGS sequence"/>
</dbReference>
<dbReference type="EMBL" id="JAMTCP010000001">
    <property type="protein sequence ID" value="MCP2256335.1"/>
    <property type="molecule type" value="Genomic_DNA"/>
</dbReference>
<organism evidence="1 2">
    <name type="scientific">Streptoalloteichus tenebrarius (strain ATCC 17920 / DSM 40477 / JCM 4838 / CBS 697.72 / NBRC 16177 / NCIMB 11028 / NRRL B-12390 / A12253. 1 / ISP 5477)</name>
    <name type="common">Streptomyces tenebrarius</name>
    <dbReference type="NCBI Taxonomy" id="1933"/>
    <lineage>
        <taxon>Bacteria</taxon>
        <taxon>Bacillati</taxon>
        <taxon>Actinomycetota</taxon>
        <taxon>Actinomycetes</taxon>
        <taxon>Pseudonocardiales</taxon>
        <taxon>Pseudonocardiaceae</taxon>
        <taxon>Streptoalloteichus</taxon>
    </lineage>
</organism>
<evidence type="ECO:0000313" key="2">
    <source>
        <dbReference type="Proteomes" id="UP001205311"/>
    </source>
</evidence>
<comment type="caution">
    <text evidence="1">The sequence shown here is derived from an EMBL/GenBank/DDBJ whole genome shotgun (WGS) entry which is preliminary data.</text>
</comment>
<protein>
    <submittedName>
        <fullName evidence="1">Uncharacterized protein</fullName>
    </submittedName>
</protein>
<accession>A0ABT1HLF7</accession>
<sequence length="87" mass="9107">MAVVFAHIGNPLFARNPDQGALPQLNAATDPTVRSGHLIGPDVVAEPRGTPTRVELSAAAASPETGRRLWALSEKMTGVRLTIPTPA</sequence>
<proteinExistence type="predicted"/>
<keyword evidence="2" id="KW-1185">Reference proteome</keyword>
<name>A0ABT1HLF7_STRSD</name>